<dbReference type="RefSeq" id="WP_119059812.1">
    <property type="nucleotide sequence ID" value="NZ_UNSC01000008.1"/>
</dbReference>
<feature type="chain" id="PRO_5016887833" evidence="1">
    <location>
        <begin position="20"/>
        <end position="223"/>
    </location>
</feature>
<dbReference type="Proteomes" id="UP000262142">
    <property type="component" value="Unassembled WGS sequence"/>
</dbReference>
<name>A0A383U2Y9_9FLAO</name>
<dbReference type="EMBL" id="UNSC01000008">
    <property type="protein sequence ID" value="SZD74205.1"/>
    <property type="molecule type" value="Genomic_DNA"/>
</dbReference>
<evidence type="ECO:0000313" key="2">
    <source>
        <dbReference type="EMBL" id="SZD74205.1"/>
    </source>
</evidence>
<organism evidence="2 3">
    <name type="scientific">Candidatus Ornithobacterium hominis</name>
    <dbReference type="NCBI Taxonomy" id="2497989"/>
    <lineage>
        <taxon>Bacteria</taxon>
        <taxon>Pseudomonadati</taxon>
        <taxon>Bacteroidota</taxon>
        <taxon>Flavobacteriia</taxon>
        <taxon>Flavobacteriales</taxon>
        <taxon>Weeksellaceae</taxon>
        <taxon>Ornithobacterium</taxon>
    </lineage>
</organism>
<dbReference type="OrthoDB" id="1243758at2"/>
<dbReference type="AlphaFoldDB" id="A0A383U2Y9"/>
<sequence length="223" mass="25387">MKKLVNFFVFFLFFNSAMKAQINLPFYFDFATSAAIKAANSQIKQQQKKTSEYQKIVQGAQVAVAAATTRVEQLQGYVYRGLTEVSGTVTNGTQILDIYRDIKGCKQVAGDIYKLVRTHPQYAVFGAKTSQAIILKAAEIITESSEIIKSDQTNLMTAGDRIKLLENIRTNVLTLYAALFDLKFKLERAKRLGFWKSINPFQGFVDRDKDIVENIMRRYKYSF</sequence>
<gene>
    <name evidence="2" type="ORF">SAMEA104719789_01664</name>
</gene>
<proteinExistence type="predicted"/>
<evidence type="ECO:0000313" key="3">
    <source>
        <dbReference type="Proteomes" id="UP000262142"/>
    </source>
</evidence>
<keyword evidence="1" id="KW-0732">Signal</keyword>
<protein>
    <submittedName>
        <fullName evidence="2">Uncharacterized protein</fullName>
    </submittedName>
</protein>
<keyword evidence="3" id="KW-1185">Reference proteome</keyword>
<evidence type="ECO:0000256" key="1">
    <source>
        <dbReference type="SAM" id="SignalP"/>
    </source>
</evidence>
<accession>A0A383U2Y9</accession>
<reference evidence="2 3" key="1">
    <citation type="submission" date="2018-09" db="EMBL/GenBank/DDBJ databases">
        <authorList>
            <consortium name="Pathogen Informatics"/>
        </authorList>
    </citation>
    <scope>NUCLEOTIDE SEQUENCE [LARGE SCALE GENOMIC DNA]</scope>
    <source>
        <strain evidence="2 3">OH-22767</strain>
    </source>
</reference>
<feature type="signal peptide" evidence="1">
    <location>
        <begin position="1"/>
        <end position="19"/>
    </location>
</feature>